<sequence>MPLVSSVFAIAILSCVQIVSSQTLTSAPTPTLEQKDRRANPTVNGNIPTFTFNPIESYFIKDPQNDKLEMFPRGIYDDFPLVGVTIAFGPDLKKRIKDAMGDDCKEKAEDCRKRLTPVFHNTDIGTHSKRFILVTSFLVGAIINVTVQLLITAAALGIAWEAAQNIPSVKYEYSDLTQIHDMGNSDTFAIQKGPTADPTTISAPSMPDAPKPTGKDKITIETLTSDSGDRKKGDIVYHIPEASARRVQDLLGMLGVQSVVDSCKGYDLFRPRNSRVRRADTVEDCLRQVANMIPDLMETIPEDAVQLADQFIPQAPAAGQAIQFPVQNAMVEGVHVVAISYRIIRVRVGGRNPAGPGGQAPGFSMRSFLHSNLGYAILASAAMSAGQLVADIWIPNSAVSTDIKEDEFACPKDILCVDEECGAQEDNKEIFVRNAFCKKTKHRGCKCDRINYPDHNEVISGYMDEQYKWLEELIGLSNEEASLQIGLRTVVSPHFGGADVDNSWRFYTANVGRGVGCDQIGSDVPNEIKPEGPSDPKMPGNMDPEKLPWPAGEFKLLVAGQECHYKNNGQNSGRLYCSDREIECVEEVAKSKGSEKCSAYVTWHAAVHCDF</sequence>
<evidence type="ECO:0000313" key="3">
    <source>
        <dbReference type="Proteomes" id="UP000663193"/>
    </source>
</evidence>
<feature type="chain" id="PRO_5034176353" evidence="1">
    <location>
        <begin position="22"/>
        <end position="611"/>
    </location>
</feature>
<reference evidence="3" key="1">
    <citation type="journal article" date="2021" name="BMC Genomics">
        <title>Chromosome-level genome assembly and manually-curated proteome of model necrotroph Parastagonospora nodorum Sn15 reveals a genome-wide trove of candidate effector homologs, and redundancy of virulence-related functions within an accessory chromosome.</title>
        <authorList>
            <person name="Bertazzoni S."/>
            <person name="Jones D.A.B."/>
            <person name="Phan H.T."/>
            <person name="Tan K.-C."/>
            <person name="Hane J.K."/>
        </authorList>
    </citation>
    <scope>NUCLEOTIDE SEQUENCE [LARGE SCALE GENOMIC DNA]</scope>
    <source>
        <strain evidence="3">SN15 / ATCC MYA-4574 / FGSC 10173)</strain>
    </source>
</reference>
<dbReference type="VEuPathDB" id="FungiDB:JI435_131990"/>
<proteinExistence type="predicted"/>
<gene>
    <name evidence="2" type="ORF">JI435_131990</name>
</gene>
<dbReference type="RefSeq" id="XP_001803411.1">
    <property type="nucleotide sequence ID" value="XM_001803359.1"/>
</dbReference>
<dbReference type="KEGG" id="pno:SNOG_13199"/>
<keyword evidence="1" id="KW-0732">Signal</keyword>
<accession>A0A7U2ICL0</accession>
<dbReference type="Proteomes" id="UP000663193">
    <property type="component" value="Chromosome 22"/>
</dbReference>
<dbReference type="AlphaFoldDB" id="A0A7U2ICL0"/>
<name>A0A7U2ICL0_PHANO</name>
<organism evidence="2 3">
    <name type="scientific">Phaeosphaeria nodorum (strain SN15 / ATCC MYA-4574 / FGSC 10173)</name>
    <name type="common">Glume blotch fungus</name>
    <name type="synonym">Parastagonospora nodorum</name>
    <dbReference type="NCBI Taxonomy" id="321614"/>
    <lineage>
        <taxon>Eukaryota</taxon>
        <taxon>Fungi</taxon>
        <taxon>Dikarya</taxon>
        <taxon>Ascomycota</taxon>
        <taxon>Pezizomycotina</taxon>
        <taxon>Dothideomycetes</taxon>
        <taxon>Pleosporomycetidae</taxon>
        <taxon>Pleosporales</taxon>
        <taxon>Pleosporineae</taxon>
        <taxon>Phaeosphaeriaceae</taxon>
        <taxon>Parastagonospora</taxon>
    </lineage>
</organism>
<protein>
    <submittedName>
        <fullName evidence="2">Uncharacterized protein</fullName>
    </submittedName>
</protein>
<feature type="signal peptide" evidence="1">
    <location>
        <begin position="1"/>
        <end position="21"/>
    </location>
</feature>
<evidence type="ECO:0000313" key="2">
    <source>
        <dbReference type="EMBL" id="QRD07407.1"/>
    </source>
</evidence>
<keyword evidence="3" id="KW-1185">Reference proteome</keyword>
<dbReference type="OrthoDB" id="3793221at2759"/>
<dbReference type="EMBL" id="CP069044">
    <property type="protein sequence ID" value="QRD07407.1"/>
    <property type="molecule type" value="Genomic_DNA"/>
</dbReference>
<evidence type="ECO:0000256" key="1">
    <source>
        <dbReference type="SAM" id="SignalP"/>
    </source>
</evidence>